<dbReference type="GO" id="GO:0004519">
    <property type="term" value="F:endonuclease activity"/>
    <property type="evidence" value="ECO:0007669"/>
    <property type="project" value="InterPro"/>
</dbReference>
<dbReference type="Pfam" id="PF14527">
    <property type="entry name" value="LAGLIDADG_WhiA"/>
    <property type="match status" value="1"/>
</dbReference>
<dbReference type="GO" id="GO:0003677">
    <property type="term" value="F:DNA binding"/>
    <property type="evidence" value="ECO:0007669"/>
    <property type="project" value="UniProtKB-KW"/>
</dbReference>
<evidence type="ECO:0000256" key="3">
    <source>
        <dbReference type="ARBA" id="ARBA00023306"/>
    </source>
</evidence>
<dbReference type="Gene3D" id="3.10.28.10">
    <property type="entry name" value="Homing endonucleases"/>
    <property type="match status" value="1"/>
</dbReference>
<dbReference type="Pfam" id="PF02650">
    <property type="entry name" value="HTH_WhiA"/>
    <property type="match status" value="1"/>
</dbReference>
<dbReference type="InterPro" id="IPR023054">
    <property type="entry name" value="Sporulation_regulator_WhiA_C"/>
</dbReference>
<dbReference type="EMBL" id="JADINF010000167">
    <property type="protein sequence ID" value="MBO8424675.1"/>
    <property type="molecule type" value="Genomic_DNA"/>
</dbReference>
<dbReference type="InterPro" id="IPR039518">
    <property type="entry name" value="WhiA_LAGLIDADG_dom"/>
</dbReference>
<dbReference type="PANTHER" id="PTHR37307">
    <property type="entry name" value="CELL DIVISION PROTEIN WHIA-RELATED"/>
    <property type="match status" value="1"/>
</dbReference>
<dbReference type="InterPro" id="IPR004042">
    <property type="entry name" value="Intein_endonuc_central"/>
</dbReference>
<dbReference type="PANTHER" id="PTHR37307:SF1">
    <property type="entry name" value="CELL DIVISION PROTEIN WHIA-RELATED"/>
    <property type="match status" value="1"/>
</dbReference>
<keyword evidence="1" id="KW-0132">Cell division</keyword>
<keyword evidence="2 5" id="KW-0238">DNA-binding</keyword>
<dbReference type="SUPFAM" id="SSF55608">
    <property type="entry name" value="Homing endonucleases"/>
    <property type="match status" value="1"/>
</dbReference>
<dbReference type="GO" id="GO:0051301">
    <property type="term" value="P:cell division"/>
    <property type="evidence" value="ECO:0007669"/>
    <property type="project" value="UniProtKB-KW"/>
</dbReference>
<accession>A0A940IDQ0</accession>
<evidence type="ECO:0000256" key="1">
    <source>
        <dbReference type="ARBA" id="ARBA00022618"/>
    </source>
</evidence>
<dbReference type="Proteomes" id="UP000727857">
    <property type="component" value="Unassembled WGS sequence"/>
</dbReference>
<reference evidence="5" key="2">
    <citation type="journal article" date="2021" name="PeerJ">
        <title>Extensive microbial diversity within the chicken gut microbiome revealed by metagenomics and culture.</title>
        <authorList>
            <person name="Gilroy R."/>
            <person name="Ravi A."/>
            <person name="Getino M."/>
            <person name="Pursley I."/>
            <person name="Horton D.L."/>
            <person name="Alikhan N.F."/>
            <person name="Baker D."/>
            <person name="Gharbi K."/>
            <person name="Hall N."/>
            <person name="Watson M."/>
            <person name="Adriaenssens E.M."/>
            <person name="Foster-Nyarko E."/>
            <person name="Jarju S."/>
            <person name="Secka A."/>
            <person name="Antonio M."/>
            <person name="Oren A."/>
            <person name="Chaudhuri R.R."/>
            <person name="La Ragione R."/>
            <person name="Hildebrand F."/>
            <person name="Pallen M.J."/>
        </authorList>
    </citation>
    <scope>NUCLEOTIDE SEQUENCE</scope>
    <source>
        <strain evidence="5">517</strain>
    </source>
</reference>
<dbReference type="NCBIfam" id="TIGR00647">
    <property type="entry name" value="DNA_bind_WhiA"/>
    <property type="match status" value="1"/>
</dbReference>
<feature type="domain" description="DOD-type homing endonuclease" evidence="4">
    <location>
        <begin position="44"/>
        <end position="95"/>
    </location>
</feature>
<protein>
    <submittedName>
        <fullName evidence="5">DNA-binding protein WhiA</fullName>
    </submittedName>
</protein>
<comment type="caution">
    <text evidence="5">The sequence shown here is derived from an EMBL/GenBank/DDBJ whole genome shotgun (WGS) entry which is preliminary data.</text>
</comment>
<evidence type="ECO:0000259" key="4">
    <source>
        <dbReference type="PROSITE" id="PS50819"/>
    </source>
</evidence>
<organism evidence="5 6">
    <name type="scientific">Candidatus Stercoripulliclostridium pullicola</name>
    <dbReference type="NCBI Taxonomy" id="2840953"/>
    <lineage>
        <taxon>Bacteria</taxon>
        <taxon>Bacillati</taxon>
        <taxon>Bacillota</taxon>
        <taxon>Clostridia</taxon>
        <taxon>Eubacteriales</taxon>
        <taxon>Candidatus Stercoripulliclostridium</taxon>
    </lineage>
</organism>
<name>A0A940IDQ0_9FIRM</name>
<proteinExistence type="predicted"/>
<sequence>MYELKLRGDVCFDLLSETGISPAPYQFADGIASEIVAEVCCASAFLRGIFLAAGTVSAPPRHTVSAKAVSYYLDFTVNTERMAEDLKALLAEFDVAARIRVRNELYSVYVKDAETISNLLVRMGAVRAMMELQDILATRSLNNDNNRQINCASANIDKSIDASMRQIVAIEKIRSARGLDSLDPALKATAEARLANPETTLSELAEALPGNPSKSCLNHRMRKLLAIAAEIDANGENA</sequence>
<evidence type="ECO:0000256" key="2">
    <source>
        <dbReference type="ARBA" id="ARBA00023125"/>
    </source>
</evidence>
<dbReference type="InterPro" id="IPR027434">
    <property type="entry name" value="Homing_endonucl"/>
</dbReference>
<dbReference type="AlphaFoldDB" id="A0A940IDQ0"/>
<keyword evidence="3" id="KW-0131">Cell cycle</keyword>
<reference evidence="5" key="1">
    <citation type="submission" date="2020-10" db="EMBL/GenBank/DDBJ databases">
        <authorList>
            <person name="Gilroy R."/>
        </authorList>
    </citation>
    <scope>NUCLEOTIDE SEQUENCE</scope>
    <source>
        <strain evidence="5">517</strain>
    </source>
</reference>
<dbReference type="GO" id="GO:0043937">
    <property type="term" value="P:regulation of sporulation"/>
    <property type="evidence" value="ECO:0007669"/>
    <property type="project" value="InterPro"/>
</dbReference>
<dbReference type="InterPro" id="IPR003802">
    <property type="entry name" value="Sporulation_regulator_WhiA"/>
</dbReference>
<evidence type="ECO:0000313" key="6">
    <source>
        <dbReference type="Proteomes" id="UP000727857"/>
    </source>
</evidence>
<gene>
    <name evidence="5" type="primary">whiA</name>
    <name evidence="5" type="ORF">IAB16_06620</name>
</gene>
<dbReference type="PROSITE" id="PS50819">
    <property type="entry name" value="INTEIN_ENDONUCLEASE"/>
    <property type="match status" value="1"/>
</dbReference>
<evidence type="ECO:0000313" key="5">
    <source>
        <dbReference type="EMBL" id="MBO8424675.1"/>
    </source>
</evidence>